<protein>
    <recommendedName>
        <fullName evidence="6">Histidine kinase/HSP90-like ATPase domain-containing protein</fullName>
    </recommendedName>
</protein>
<keyword evidence="1" id="KW-0808">Transferase</keyword>
<dbReference type="InterPro" id="IPR013783">
    <property type="entry name" value="Ig-like_fold"/>
</dbReference>
<reference evidence="7 8" key="1">
    <citation type="submission" date="2020-04" db="EMBL/GenBank/DDBJ databases">
        <title>Novosphingobium sp. TW-4 isolated from soil.</title>
        <authorList>
            <person name="Dahal R.H."/>
            <person name="Chaudhary D.K."/>
        </authorList>
    </citation>
    <scope>NUCLEOTIDE SEQUENCE [LARGE SCALE GENOMIC DNA]</scope>
    <source>
        <strain evidence="7 8">TW-4</strain>
    </source>
</reference>
<dbReference type="EMBL" id="JABBGM010000011">
    <property type="protein sequence ID" value="NML95651.1"/>
    <property type="molecule type" value="Genomic_DNA"/>
</dbReference>
<dbReference type="Proteomes" id="UP000583556">
    <property type="component" value="Unassembled WGS sequence"/>
</dbReference>
<evidence type="ECO:0000259" key="6">
    <source>
        <dbReference type="SMART" id="SM00387"/>
    </source>
</evidence>
<keyword evidence="4" id="KW-0812">Transmembrane</keyword>
<dbReference type="InterPro" id="IPR011712">
    <property type="entry name" value="Sig_transdc_His_kin_sub3_dim/P"/>
</dbReference>
<evidence type="ECO:0000313" key="8">
    <source>
        <dbReference type="Proteomes" id="UP000583556"/>
    </source>
</evidence>
<dbReference type="InterPro" id="IPR003594">
    <property type="entry name" value="HATPase_dom"/>
</dbReference>
<comment type="caution">
    <text evidence="7">The sequence shown here is derived from an EMBL/GenBank/DDBJ whole genome shotgun (WGS) entry which is preliminary data.</text>
</comment>
<keyword evidence="8" id="KW-1185">Reference proteome</keyword>
<feature type="signal peptide" evidence="5">
    <location>
        <begin position="1"/>
        <end position="18"/>
    </location>
</feature>
<evidence type="ECO:0000256" key="2">
    <source>
        <dbReference type="ARBA" id="ARBA00022777"/>
    </source>
</evidence>
<evidence type="ECO:0000256" key="4">
    <source>
        <dbReference type="SAM" id="Phobius"/>
    </source>
</evidence>
<organism evidence="7 8">
    <name type="scientific">Novosphingobium olei</name>
    <dbReference type="NCBI Taxonomy" id="2728851"/>
    <lineage>
        <taxon>Bacteria</taxon>
        <taxon>Pseudomonadati</taxon>
        <taxon>Pseudomonadota</taxon>
        <taxon>Alphaproteobacteria</taxon>
        <taxon>Sphingomonadales</taxon>
        <taxon>Sphingomonadaceae</taxon>
        <taxon>Novosphingobium</taxon>
    </lineage>
</organism>
<feature type="domain" description="Histidine kinase/HSP90-like ATPase" evidence="6">
    <location>
        <begin position="909"/>
        <end position="1006"/>
    </location>
</feature>
<keyword evidence="3" id="KW-0902">Two-component regulatory system</keyword>
<dbReference type="SUPFAM" id="SSF55874">
    <property type="entry name" value="ATPase domain of HSP90 chaperone/DNA topoisomerase II/histidine kinase"/>
    <property type="match status" value="1"/>
</dbReference>
<dbReference type="InterPro" id="IPR015943">
    <property type="entry name" value="WD40/YVTN_repeat-like_dom_sf"/>
</dbReference>
<keyword evidence="4" id="KW-0472">Membrane</keyword>
<evidence type="ECO:0000256" key="3">
    <source>
        <dbReference type="ARBA" id="ARBA00023012"/>
    </source>
</evidence>
<dbReference type="SMART" id="SM00387">
    <property type="entry name" value="HATPase_c"/>
    <property type="match status" value="1"/>
</dbReference>
<dbReference type="Pfam" id="PF02518">
    <property type="entry name" value="HATPase_c"/>
    <property type="match status" value="1"/>
</dbReference>
<gene>
    <name evidence="7" type="ORF">HHL27_18410</name>
</gene>
<dbReference type="Gene3D" id="3.30.565.10">
    <property type="entry name" value="Histidine kinase-like ATPase, C-terminal domain"/>
    <property type="match status" value="1"/>
</dbReference>
<proteinExistence type="predicted"/>
<dbReference type="GO" id="GO:0000155">
    <property type="term" value="F:phosphorelay sensor kinase activity"/>
    <property type="evidence" value="ECO:0007669"/>
    <property type="project" value="InterPro"/>
</dbReference>
<sequence>MAVLACFLVLLVSSPARSLDPTRSIAQFHHTAWTIADGMPANIWAITQTPDGYLWLGSVNGLYRFDGVRVERIAADKLPSPSIHALAATASGGLWIGYERPVGVISYLHDGKVTNYPVSSRSSTSVHAFAVGADKTVWASTPDNILRFDGKRWVVIKGDFGFSFSEGSGGVWSFGVARDGTVWSKNLGGLFYLKPGQSQFQRAQGYAGGPEGFTTTADGRLWTTDTRVTHLYPMPDLAGLRTPAKPSNNPGLVLPKAIEGPILLDRDGTLWCTSVGGGGLRRVRTAHGVPVLDQGADSRGPSVSTNGLSSDLVHTLFEDREGNIWIGTSLGLDRFRPANIVTETLVPSGFRARFVGAAGDSIFAYTGWSGTASRAVDGTQALYRIQPGHPPERYVANVGRLRGMVTNRRDSTIWLITQDGIQQLVGRTLARPLPLPEGVEGKAVYSAAYDAGGTLWISTFVRGVFSRSVTGWRRLPIESKVGATGVLIPDPDGSMWIRYSGGTLFRLRNGKTEDFSRNGLNIGDVTFIQPHGRGLIIGGENGIGSFADGKFHALRAASIPALSGVTGIADTADGSSWIFTQAGILRARTQSLESALDRADPRLLQYELLDSRDGLPGAPYGAVYGSSVVADAADRVWFTTGNGLVWIDPNNLFHNPLAPNVVIDSITTNDRRHPAQGNLQLPAGTSNIEIEFTALSLSIPERVAFRYKLDGIDPDWVDAGNRRQAFYTRLGPGTYTFQVIAANSDGVWNNTGARFTFVIAPTFFQSRVFLLLCALAVGLLLWLAYTLRLAQLSARLRTQHEARLSERERIARDLHDTLLQGFQGLMLLFQSVADTIPQDQPAREKLENAMKRGDDALVEGRNRVQDLRSVELGADLANVLRRIIANMTQGDESSVRVTAKGIPRPLHAQALEQLLDIIAEAICNSLRHSGRNVVDVIVNYDQDQLCIFVEDDGVGIAEPIIRAGRREGHFGLIGMRERAAAIGAQLSIDRRVPAGTTIGIVVPAASAYADGADHRWEFRLVRHFRSAWDWVVRHLSMRR</sequence>
<accession>A0A7Y0BSC4</accession>
<dbReference type="Gene3D" id="2.60.40.10">
    <property type="entry name" value="Immunoglobulins"/>
    <property type="match status" value="1"/>
</dbReference>
<dbReference type="GO" id="GO:0016020">
    <property type="term" value="C:membrane"/>
    <property type="evidence" value="ECO:0007669"/>
    <property type="project" value="InterPro"/>
</dbReference>
<dbReference type="Pfam" id="PF07730">
    <property type="entry name" value="HisKA_3"/>
    <property type="match status" value="1"/>
</dbReference>
<dbReference type="InterPro" id="IPR011110">
    <property type="entry name" value="Reg_prop"/>
</dbReference>
<evidence type="ECO:0000256" key="1">
    <source>
        <dbReference type="ARBA" id="ARBA00022679"/>
    </source>
</evidence>
<dbReference type="Gene3D" id="1.20.5.1930">
    <property type="match status" value="1"/>
</dbReference>
<dbReference type="InterPro" id="IPR050482">
    <property type="entry name" value="Sensor_HK_TwoCompSys"/>
</dbReference>
<evidence type="ECO:0000256" key="5">
    <source>
        <dbReference type="SAM" id="SignalP"/>
    </source>
</evidence>
<dbReference type="Gene3D" id="2.130.10.10">
    <property type="entry name" value="YVTN repeat-like/Quinoprotein amine dehydrogenase"/>
    <property type="match status" value="2"/>
</dbReference>
<dbReference type="PANTHER" id="PTHR24421">
    <property type="entry name" value="NITRATE/NITRITE SENSOR PROTEIN NARX-RELATED"/>
    <property type="match status" value="1"/>
</dbReference>
<dbReference type="AlphaFoldDB" id="A0A7Y0BSC4"/>
<dbReference type="PANTHER" id="PTHR24421:SF62">
    <property type="entry name" value="SENSORY TRANSDUCTION HISTIDINE KINASE"/>
    <property type="match status" value="1"/>
</dbReference>
<evidence type="ECO:0000313" key="7">
    <source>
        <dbReference type="EMBL" id="NML95651.1"/>
    </source>
</evidence>
<dbReference type="Pfam" id="PF07495">
    <property type="entry name" value="Y_Y_Y"/>
    <property type="match status" value="1"/>
</dbReference>
<dbReference type="InterPro" id="IPR011123">
    <property type="entry name" value="Y_Y_Y"/>
</dbReference>
<feature type="transmembrane region" description="Helical" evidence="4">
    <location>
        <begin position="768"/>
        <end position="787"/>
    </location>
</feature>
<keyword evidence="4" id="KW-1133">Transmembrane helix</keyword>
<dbReference type="GO" id="GO:0046983">
    <property type="term" value="F:protein dimerization activity"/>
    <property type="evidence" value="ECO:0007669"/>
    <property type="project" value="InterPro"/>
</dbReference>
<keyword evidence="5" id="KW-0732">Signal</keyword>
<dbReference type="CDD" id="cd16917">
    <property type="entry name" value="HATPase_UhpB-NarQ-NarX-like"/>
    <property type="match status" value="1"/>
</dbReference>
<dbReference type="InterPro" id="IPR036890">
    <property type="entry name" value="HATPase_C_sf"/>
</dbReference>
<feature type="chain" id="PRO_5030569318" description="Histidine kinase/HSP90-like ATPase domain-containing protein" evidence="5">
    <location>
        <begin position="19"/>
        <end position="1039"/>
    </location>
</feature>
<dbReference type="SUPFAM" id="SSF63829">
    <property type="entry name" value="Calcium-dependent phosphotriesterase"/>
    <property type="match status" value="2"/>
</dbReference>
<dbReference type="Pfam" id="PF07494">
    <property type="entry name" value="Reg_prop"/>
    <property type="match status" value="1"/>
</dbReference>
<keyword evidence="2" id="KW-0418">Kinase</keyword>
<name>A0A7Y0BSC4_9SPHN</name>